<reference evidence="2" key="1">
    <citation type="submission" date="2019-02" db="EMBL/GenBank/DDBJ databases">
        <authorList>
            <person name="Gruber-Vodicka R. H."/>
            <person name="Seah K. B. B."/>
        </authorList>
    </citation>
    <scope>NUCLEOTIDE SEQUENCE</scope>
    <source>
        <strain evidence="2">BECK_M7</strain>
    </source>
</reference>
<organism evidence="2">
    <name type="scientific">Candidatus Kentrum sp. LFY</name>
    <dbReference type="NCBI Taxonomy" id="2126342"/>
    <lineage>
        <taxon>Bacteria</taxon>
        <taxon>Pseudomonadati</taxon>
        <taxon>Pseudomonadota</taxon>
        <taxon>Gammaproteobacteria</taxon>
        <taxon>Candidatus Kentrum</taxon>
    </lineage>
</organism>
<name>A0A450UXH5_9GAMM</name>
<dbReference type="EMBL" id="CAADFF010000097">
    <property type="protein sequence ID" value="VFJ97211.1"/>
    <property type="molecule type" value="Genomic_DNA"/>
</dbReference>
<evidence type="ECO:0000313" key="2">
    <source>
        <dbReference type="EMBL" id="VFJ97211.1"/>
    </source>
</evidence>
<gene>
    <name evidence="2" type="ORF">BECKLFY1418B_GA0070995_10976</name>
</gene>
<sequence length="326" mass="37222">MMPGISAIILSHHILTNVNASTHTETSFPMNLSQAYYELKFEIAFRDTKGSAFQDFFNRLMGLAYKADFMACRPWGNEGDRKNDGFLKSERRLFQVYAPNEMKKSKAIAKITEDFEGAKGHWGEHFDTWVFVHNAPNGLPPHVQKLLLDFEKENIGIVLEPWGLEELRLAFRRLSSEDLESWFGPAPTKETKLGFEDLRIVLERISAQNAPLDQAVKDVPMGKIEANALSESVAILLKDGMTKAPLVETFFAKWHDPDFGERIAESFRTQYKSLRDKFTPNEVFSELQGWAGGSDRGTPEHELSVLTVLAYYFERCDIFEEPRESE</sequence>
<dbReference type="InterPro" id="IPR046919">
    <property type="entry name" value="ABC-3C_CTD10"/>
</dbReference>
<proteinExistence type="predicted"/>
<protein>
    <recommendedName>
        <fullName evidence="1">ABC-three component systems C-terminal domain-containing protein</fullName>
    </recommendedName>
</protein>
<accession>A0A450UXH5</accession>
<dbReference type="Pfam" id="PF20275">
    <property type="entry name" value="CTD10"/>
    <property type="match status" value="1"/>
</dbReference>
<evidence type="ECO:0000259" key="1">
    <source>
        <dbReference type="Pfam" id="PF20275"/>
    </source>
</evidence>
<dbReference type="AlphaFoldDB" id="A0A450UXH5"/>
<feature type="domain" description="ABC-three component systems C-terminal" evidence="1">
    <location>
        <begin position="196"/>
        <end position="320"/>
    </location>
</feature>